<dbReference type="AlphaFoldDB" id="A0A067QH27"/>
<organism evidence="2 3">
    <name type="scientific">Jaapia argillacea MUCL 33604</name>
    <dbReference type="NCBI Taxonomy" id="933084"/>
    <lineage>
        <taxon>Eukaryota</taxon>
        <taxon>Fungi</taxon>
        <taxon>Dikarya</taxon>
        <taxon>Basidiomycota</taxon>
        <taxon>Agaricomycotina</taxon>
        <taxon>Agaricomycetes</taxon>
        <taxon>Agaricomycetidae</taxon>
        <taxon>Jaapiales</taxon>
        <taxon>Jaapiaceae</taxon>
        <taxon>Jaapia</taxon>
    </lineage>
</organism>
<name>A0A067QH27_9AGAM</name>
<feature type="compositionally biased region" description="Polar residues" evidence="1">
    <location>
        <begin position="21"/>
        <end position="30"/>
    </location>
</feature>
<evidence type="ECO:0000256" key="1">
    <source>
        <dbReference type="SAM" id="MobiDB-lite"/>
    </source>
</evidence>
<gene>
    <name evidence="2" type="ORF">JAAARDRAFT_30739</name>
</gene>
<feature type="non-terminal residue" evidence="2">
    <location>
        <position position="59"/>
    </location>
</feature>
<dbReference type="Proteomes" id="UP000027265">
    <property type="component" value="Unassembled WGS sequence"/>
</dbReference>
<proteinExistence type="predicted"/>
<evidence type="ECO:0000313" key="2">
    <source>
        <dbReference type="EMBL" id="KDQ62827.1"/>
    </source>
</evidence>
<keyword evidence="3" id="KW-1185">Reference proteome</keyword>
<accession>A0A067QH27</accession>
<sequence>MPLNSPCPLIPPLPLNNPQPKFTSTSLPPPSNTITAYTSYSLSQLCLLVRSGRGGGVRG</sequence>
<dbReference type="InParanoid" id="A0A067QH27"/>
<dbReference type="EMBL" id="KL197711">
    <property type="protein sequence ID" value="KDQ62827.1"/>
    <property type="molecule type" value="Genomic_DNA"/>
</dbReference>
<protein>
    <submittedName>
        <fullName evidence="2">Uncharacterized protein</fullName>
    </submittedName>
</protein>
<evidence type="ECO:0000313" key="3">
    <source>
        <dbReference type="Proteomes" id="UP000027265"/>
    </source>
</evidence>
<feature type="compositionally biased region" description="Pro residues" evidence="1">
    <location>
        <begin position="8"/>
        <end position="17"/>
    </location>
</feature>
<reference evidence="3" key="1">
    <citation type="journal article" date="2014" name="Proc. Natl. Acad. Sci. U.S.A.">
        <title>Extensive sampling of basidiomycete genomes demonstrates inadequacy of the white-rot/brown-rot paradigm for wood decay fungi.</title>
        <authorList>
            <person name="Riley R."/>
            <person name="Salamov A.A."/>
            <person name="Brown D.W."/>
            <person name="Nagy L.G."/>
            <person name="Floudas D."/>
            <person name="Held B.W."/>
            <person name="Levasseur A."/>
            <person name="Lombard V."/>
            <person name="Morin E."/>
            <person name="Otillar R."/>
            <person name="Lindquist E.A."/>
            <person name="Sun H."/>
            <person name="LaButti K.M."/>
            <person name="Schmutz J."/>
            <person name="Jabbour D."/>
            <person name="Luo H."/>
            <person name="Baker S.E."/>
            <person name="Pisabarro A.G."/>
            <person name="Walton J.D."/>
            <person name="Blanchette R.A."/>
            <person name="Henrissat B."/>
            <person name="Martin F."/>
            <person name="Cullen D."/>
            <person name="Hibbett D.S."/>
            <person name="Grigoriev I.V."/>
        </authorList>
    </citation>
    <scope>NUCLEOTIDE SEQUENCE [LARGE SCALE GENOMIC DNA]</scope>
    <source>
        <strain evidence="3">MUCL 33604</strain>
    </source>
</reference>
<feature type="region of interest" description="Disordered" evidence="1">
    <location>
        <begin position="1"/>
        <end position="30"/>
    </location>
</feature>
<dbReference type="HOGENOM" id="CLU_2967265_0_0_1"/>